<dbReference type="Pfam" id="PF00060">
    <property type="entry name" value="Lig_chan"/>
    <property type="match status" value="1"/>
</dbReference>
<dbReference type="FunCoup" id="A0A7F5RNQ9">
    <property type="interactions" value="31"/>
</dbReference>
<dbReference type="PANTHER" id="PTHR42643">
    <property type="entry name" value="IONOTROPIC RECEPTOR 20A-RELATED"/>
    <property type="match status" value="1"/>
</dbReference>
<evidence type="ECO:0000259" key="10">
    <source>
        <dbReference type="Pfam" id="PF00060"/>
    </source>
</evidence>
<evidence type="ECO:0000256" key="7">
    <source>
        <dbReference type="ARBA" id="ARBA00023170"/>
    </source>
</evidence>
<evidence type="ECO:0000256" key="4">
    <source>
        <dbReference type="ARBA" id="ARBA00022692"/>
    </source>
</evidence>
<evidence type="ECO:0000256" key="9">
    <source>
        <dbReference type="SAM" id="Phobius"/>
    </source>
</evidence>
<evidence type="ECO:0000256" key="2">
    <source>
        <dbReference type="ARBA" id="ARBA00008685"/>
    </source>
</evidence>
<keyword evidence="11" id="KW-1185">Reference proteome</keyword>
<dbReference type="GO" id="GO:0005886">
    <property type="term" value="C:plasma membrane"/>
    <property type="evidence" value="ECO:0007669"/>
    <property type="project" value="UniProtKB-SubCell"/>
</dbReference>
<feature type="domain" description="Ionotropic glutamate receptor C-terminal" evidence="10">
    <location>
        <begin position="218"/>
        <end position="467"/>
    </location>
</feature>
<dbReference type="InterPro" id="IPR052192">
    <property type="entry name" value="Insect_Ionotropic_Sensory_Rcpt"/>
</dbReference>
<protein>
    <submittedName>
        <fullName evidence="12">Uncharacterized protein LOC112906848</fullName>
    </submittedName>
</protein>
<keyword evidence="5 9" id="KW-1133">Transmembrane helix</keyword>
<feature type="transmembrane region" description="Helical" evidence="9">
    <location>
        <begin position="275"/>
        <end position="299"/>
    </location>
</feature>
<dbReference type="InterPro" id="IPR001320">
    <property type="entry name" value="Iontro_rcpt_C"/>
</dbReference>
<feature type="transmembrane region" description="Helical" evidence="9">
    <location>
        <begin position="248"/>
        <end position="268"/>
    </location>
</feature>
<gene>
    <name evidence="12" type="primary">LOC112906848</name>
</gene>
<comment type="subcellular location">
    <subcellularLocation>
        <location evidence="1">Cell membrane</location>
        <topology evidence="1">Multi-pass membrane protein</topology>
    </subcellularLocation>
</comment>
<dbReference type="AlphaFoldDB" id="A0A7F5RNQ9"/>
<dbReference type="InParanoid" id="A0A7F5RNQ9"/>
<dbReference type="PANTHER" id="PTHR42643:SF38">
    <property type="entry name" value="IONOTROPIC RECEPTOR 100A"/>
    <property type="match status" value="1"/>
</dbReference>
<accession>A0A7F5RNQ9</accession>
<keyword evidence="4 9" id="KW-0812">Transmembrane</keyword>
<dbReference type="KEGG" id="apln:112906848"/>
<dbReference type="Proteomes" id="UP000192223">
    <property type="component" value="Unplaced"/>
</dbReference>
<dbReference type="GO" id="GO:0050906">
    <property type="term" value="P:detection of stimulus involved in sensory perception"/>
    <property type="evidence" value="ECO:0007669"/>
    <property type="project" value="UniProtKB-ARBA"/>
</dbReference>
<organism evidence="11 12">
    <name type="scientific">Agrilus planipennis</name>
    <name type="common">Emerald ash borer</name>
    <name type="synonym">Agrilus marcopoli</name>
    <dbReference type="NCBI Taxonomy" id="224129"/>
    <lineage>
        <taxon>Eukaryota</taxon>
        <taxon>Metazoa</taxon>
        <taxon>Ecdysozoa</taxon>
        <taxon>Arthropoda</taxon>
        <taxon>Hexapoda</taxon>
        <taxon>Insecta</taxon>
        <taxon>Pterygota</taxon>
        <taxon>Neoptera</taxon>
        <taxon>Endopterygota</taxon>
        <taxon>Coleoptera</taxon>
        <taxon>Polyphaga</taxon>
        <taxon>Elateriformia</taxon>
        <taxon>Buprestoidea</taxon>
        <taxon>Buprestidae</taxon>
        <taxon>Agrilinae</taxon>
        <taxon>Agrilus</taxon>
    </lineage>
</organism>
<keyword evidence="8" id="KW-0325">Glycoprotein</keyword>
<keyword evidence="6 9" id="KW-0472">Membrane</keyword>
<feature type="transmembrane region" description="Helical" evidence="9">
    <location>
        <begin position="459"/>
        <end position="484"/>
    </location>
</feature>
<comment type="similarity">
    <text evidence="2">Belongs to the glutamate-gated ion channel (TC 1.A.10.1) family.</text>
</comment>
<sequence length="486" mass="56345">MDLLFIMKFIMKSPTWNPTNRFLIIFECSLDDNEILEAYDILRRKHIYKCLFIRLCDGFLLGYSWNFKKSTSRCENLISLTPFNISVEKVDDYFISKIPKETEICSINISPAREPSSESIRSVQEAIANLLGLKLIQNKLKKVYGDELFFNDSVGSIINDLNNHMLDIGVITCEHGIKRELVEKTVFYYFAENIWLFPRRKILKEWNIFFPIRYISYFCLSIITIIIVLVPLLTLHSRFLNDAIEMSLLNRTIFAFSLLTTASGKLLSKSISLRLLMFIAIIHGFYLNLVYTSLISSIVTNPPREAKIRTFEDFLKSHYQMNFYEGLFGHLEQKGFKGLQEAMKQKWIKPSSDAFYSEVVNVIKSQKYGIVVNSRATKVITNYNEGEKLKLFHDFYYECFLVRKGFPYLDKINEILMWTFEAGIFGKWLNMDMATLPHVAIPSATYEATKLKLQDFTGAFIILGVGIVISVGIFIAEIIIMYVVKR</sequence>
<evidence type="ECO:0000256" key="5">
    <source>
        <dbReference type="ARBA" id="ARBA00022989"/>
    </source>
</evidence>
<keyword evidence="3" id="KW-1003">Cell membrane</keyword>
<dbReference type="GO" id="GO:0015276">
    <property type="term" value="F:ligand-gated monoatomic ion channel activity"/>
    <property type="evidence" value="ECO:0007669"/>
    <property type="project" value="InterPro"/>
</dbReference>
<evidence type="ECO:0000313" key="12">
    <source>
        <dbReference type="RefSeq" id="XP_025837663.1"/>
    </source>
</evidence>
<feature type="transmembrane region" description="Helical" evidence="9">
    <location>
        <begin position="214"/>
        <end position="236"/>
    </location>
</feature>
<name>A0A7F5RNQ9_AGRPL</name>
<evidence type="ECO:0000256" key="3">
    <source>
        <dbReference type="ARBA" id="ARBA00022475"/>
    </source>
</evidence>
<dbReference type="Gene3D" id="1.10.287.70">
    <property type="match status" value="1"/>
</dbReference>
<proteinExistence type="inferred from homology"/>
<evidence type="ECO:0000256" key="1">
    <source>
        <dbReference type="ARBA" id="ARBA00004651"/>
    </source>
</evidence>
<reference evidence="12" key="1">
    <citation type="submission" date="2025-08" db="UniProtKB">
        <authorList>
            <consortium name="RefSeq"/>
        </authorList>
    </citation>
    <scope>IDENTIFICATION</scope>
    <source>
        <tissue evidence="12">Entire body</tissue>
    </source>
</reference>
<dbReference type="GeneID" id="112906848"/>
<dbReference type="RefSeq" id="XP_025837663.1">
    <property type="nucleotide sequence ID" value="XM_025981878.1"/>
</dbReference>
<evidence type="ECO:0000313" key="11">
    <source>
        <dbReference type="Proteomes" id="UP000192223"/>
    </source>
</evidence>
<keyword evidence="7" id="KW-0675">Receptor</keyword>
<dbReference type="SUPFAM" id="SSF53850">
    <property type="entry name" value="Periplasmic binding protein-like II"/>
    <property type="match status" value="1"/>
</dbReference>
<evidence type="ECO:0000256" key="6">
    <source>
        <dbReference type="ARBA" id="ARBA00023136"/>
    </source>
</evidence>
<evidence type="ECO:0000256" key="8">
    <source>
        <dbReference type="ARBA" id="ARBA00023180"/>
    </source>
</evidence>
<dbReference type="OrthoDB" id="6775583at2759"/>